<accession>A0ABR8P0R5</accession>
<dbReference type="Gene3D" id="3.30.450.90">
    <property type="match status" value="1"/>
</dbReference>
<name>A0ABR8P0R5_9GAMM</name>
<dbReference type="InterPro" id="IPR027417">
    <property type="entry name" value="P-loop_NTPase"/>
</dbReference>
<evidence type="ECO:0000256" key="3">
    <source>
        <dbReference type="ARBA" id="ARBA00022840"/>
    </source>
</evidence>
<evidence type="ECO:0000259" key="5">
    <source>
        <dbReference type="PROSITE" id="PS00662"/>
    </source>
</evidence>
<dbReference type="PROSITE" id="PS00662">
    <property type="entry name" value="T2SP_E"/>
    <property type="match status" value="1"/>
</dbReference>
<gene>
    <name evidence="6" type="primary">tadA</name>
    <name evidence="6" type="ORF">IF202_12595</name>
</gene>
<sequence>MTLEEIISTAANDKATDIHINHSNLGIQVYQRRYGQLSQTATLPPESNLINRIKMRANLDLSETRRTQEGQFLFEERDRCTFIRVSIISTVKGEKIAMRLLPEKNRLGLNNIGIQQPLLQHLQSALKHPSGLILVCGATGAGKSTTLYSCLDTLNSGTKTIFTIEDPVEYEISGLFQCEPNQAIGLDSATLLKSFLRQDPDVIMVGEVRDAITANLAVNAALTGHLVLATLHTNSALDAIHRCHGWQVDFFSLTSSLKLIIHQSMHYKTTSQQPIFNGLQPLWQESLPRDYETLISSPELWQAFSHQGNNHQSSKYQNKDHEKHPPSKSRQADKE</sequence>
<dbReference type="SUPFAM" id="SSF52540">
    <property type="entry name" value="P-loop containing nucleoside triphosphate hydrolases"/>
    <property type="match status" value="1"/>
</dbReference>
<feature type="compositionally biased region" description="Polar residues" evidence="4">
    <location>
        <begin position="306"/>
        <end position="316"/>
    </location>
</feature>
<dbReference type="InterPro" id="IPR001482">
    <property type="entry name" value="T2SS/T4SS_dom"/>
</dbReference>
<dbReference type="CDD" id="cd01129">
    <property type="entry name" value="PulE-GspE-like"/>
    <property type="match status" value="1"/>
</dbReference>
<organism evidence="6 7">
    <name type="scientific">Marinomonas colpomeniae</name>
    <dbReference type="NCBI Taxonomy" id="2774408"/>
    <lineage>
        <taxon>Bacteria</taxon>
        <taxon>Pseudomonadati</taxon>
        <taxon>Pseudomonadota</taxon>
        <taxon>Gammaproteobacteria</taxon>
        <taxon>Oceanospirillales</taxon>
        <taxon>Oceanospirillaceae</taxon>
        <taxon>Marinomonas</taxon>
    </lineage>
</organism>
<feature type="domain" description="Bacterial type II secretion system protein E" evidence="5">
    <location>
        <begin position="196"/>
        <end position="210"/>
    </location>
</feature>
<keyword evidence="2" id="KW-0547">Nucleotide-binding</keyword>
<dbReference type="EMBL" id="JACYFC010000004">
    <property type="protein sequence ID" value="MBD5771885.1"/>
    <property type="molecule type" value="Genomic_DNA"/>
</dbReference>
<dbReference type="RefSeq" id="WP_191595278.1">
    <property type="nucleotide sequence ID" value="NZ_JACYFC010000004.1"/>
</dbReference>
<feature type="region of interest" description="Disordered" evidence="4">
    <location>
        <begin position="306"/>
        <end position="335"/>
    </location>
</feature>
<comment type="similarity">
    <text evidence="1">Belongs to the GSP E family.</text>
</comment>
<feature type="compositionally biased region" description="Basic and acidic residues" evidence="4">
    <location>
        <begin position="317"/>
        <end position="335"/>
    </location>
</feature>
<dbReference type="Gene3D" id="3.40.50.300">
    <property type="entry name" value="P-loop containing nucleotide triphosphate hydrolases"/>
    <property type="match status" value="1"/>
</dbReference>
<dbReference type="PANTHER" id="PTHR30258">
    <property type="entry name" value="TYPE II SECRETION SYSTEM PROTEIN GSPE-RELATED"/>
    <property type="match status" value="1"/>
</dbReference>
<protein>
    <submittedName>
        <fullName evidence="6">Flp pilus assembly complex ATPase component TadA</fullName>
    </submittedName>
</protein>
<reference evidence="6 7" key="1">
    <citation type="submission" date="2020-09" db="EMBL/GenBank/DDBJ databases">
        <title>Marinomonas sp. nov., isolated from the cysticercosis algae of Qingdao, China.</title>
        <authorList>
            <person name="Sun X."/>
        </authorList>
    </citation>
    <scope>NUCLEOTIDE SEQUENCE [LARGE SCALE GENOMIC DNA]</scope>
    <source>
        <strain evidence="6 7">SM2066</strain>
    </source>
</reference>
<evidence type="ECO:0000256" key="1">
    <source>
        <dbReference type="ARBA" id="ARBA00006611"/>
    </source>
</evidence>
<comment type="caution">
    <text evidence="6">The sequence shown here is derived from an EMBL/GenBank/DDBJ whole genome shotgun (WGS) entry which is preliminary data.</text>
</comment>
<evidence type="ECO:0000256" key="2">
    <source>
        <dbReference type="ARBA" id="ARBA00022741"/>
    </source>
</evidence>
<dbReference type="Proteomes" id="UP000604161">
    <property type="component" value="Unassembled WGS sequence"/>
</dbReference>
<proteinExistence type="inferred from homology"/>
<evidence type="ECO:0000256" key="4">
    <source>
        <dbReference type="SAM" id="MobiDB-lite"/>
    </source>
</evidence>
<dbReference type="PANTHER" id="PTHR30258:SF1">
    <property type="entry name" value="PROTEIN TRANSPORT PROTEIN HOFB HOMOLOG"/>
    <property type="match status" value="1"/>
</dbReference>
<evidence type="ECO:0000313" key="6">
    <source>
        <dbReference type="EMBL" id="MBD5771885.1"/>
    </source>
</evidence>
<evidence type="ECO:0000313" key="7">
    <source>
        <dbReference type="Proteomes" id="UP000604161"/>
    </source>
</evidence>
<keyword evidence="7" id="KW-1185">Reference proteome</keyword>
<dbReference type="Pfam" id="PF00437">
    <property type="entry name" value="T2SSE"/>
    <property type="match status" value="1"/>
</dbReference>
<keyword evidence="3" id="KW-0067">ATP-binding</keyword>